<evidence type="ECO:0000313" key="2">
    <source>
        <dbReference type="EMBL" id="CAD7652933.1"/>
    </source>
</evidence>
<keyword evidence="1" id="KW-0175">Coiled coil</keyword>
<reference evidence="2" key="1">
    <citation type="submission" date="2020-11" db="EMBL/GenBank/DDBJ databases">
        <authorList>
            <person name="Tran Van P."/>
        </authorList>
    </citation>
    <scope>NUCLEOTIDE SEQUENCE</scope>
</reference>
<proteinExistence type="predicted"/>
<keyword evidence="3" id="KW-1185">Reference proteome</keyword>
<dbReference type="AlphaFoldDB" id="A0A7R9M3Y5"/>
<dbReference type="OrthoDB" id="6351660at2759"/>
<protein>
    <submittedName>
        <fullName evidence="2">Uncharacterized protein</fullName>
    </submittedName>
</protein>
<dbReference type="Proteomes" id="UP000728032">
    <property type="component" value="Unassembled WGS sequence"/>
</dbReference>
<organism evidence="2">
    <name type="scientific">Oppiella nova</name>
    <dbReference type="NCBI Taxonomy" id="334625"/>
    <lineage>
        <taxon>Eukaryota</taxon>
        <taxon>Metazoa</taxon>
        <taxon>Ecdysozoa</taxon>
        <taxon>Arthropoda</taxon>
        <taxon>Chelicerata</taxon>
        <taxon>Arachnida</taxon>
        <taxon>Acari</taxon>
        <taxon>Acariformes</taxon>
        <taxon>Sarcoptiformes</taxon>
        <taxon>Oribatida</taxon>
        <taxon>Brachypylina</taxon>
        <taxon>Oppioidea</taxon>
        <taxon>Oppiidae</taxon>
        <taxon>Oppiella</taxon>
    </lineage>
</organism>
<dbReference type="EMBL" id="OC920906">
    <property type="protein sequence ID" value="CAD7652933.1"/>
    <property type="molecule type" value="Genomic_DNA"/>
</dbReference>
<name>A0A7R9M3Y5_9ACAR</name>
<sequence>MNKETQTLELSISEVKPKKEESVTERKIVEQRDAFTQTDNSFEIQTERLVIESNSTKSLCENCTKVMKIVYTLKNCVEKLEENIKSSETKFVQRLQLLQTENNNLTESMNKRLNEKDLQLIEKEEQINYMQNRITNNQLVPSMPPMPGEESSVSEEQILIKTYNKTKPRYEAPPQLSSSCRNVLESVINCLQARLEHKDESIRQYRNMLSETKQNFENEMIRLIEANRESDDKNSINFTQMIDNEELQSALKSCVNELELCKTELNSKINDLEEELERKNAKLKAFQSENEELKTKRMNPNTQLKQTVEDLKEESQQKDLLISTLKKSIKDDRAMRAVSAVRRPKEDDIKRDKKVDNQLFQEIADLRAMTETQKNTIKHLEVVKWDYEKNLKELKEQMKQKAKEKEMEISELKEKIDKIKVRMNRNENEKQLLQNKVTLREKTQKNRQQKWTQTTGAVSEQDVNKLKQEMKTLRHELKERENESNVLRKSLEMSGQKESELKTLLEESVKREKLATIHEKNVECDQQYDHLLEENARIKVELRMAEFELNRRSQTLS</sequence>
<feature type="coiled-coil region" evidence="1">
    <location>
        <begin position="377"/>
        <end position="490"/>
    </location>
</feature>
<accession>A0A7R9M3Y5</accession>
<feature type="coiled-coil region" evidence="1">
    <location>
        <begin position="188"/>
        <end position="321"/>
    </location>
</feature>
<gene>
    <name evidence="2" type="ORF">ONB1V03_LOCUS9591</name>
</gene>
<dbReference type="EMBL" id="CAJPVJ010006081">
    <property type="protein sequence ID" value="CAG2170120.1"/>
    <property type="molecule type" value="Genomic_DNA"/>
</dbReference>
<evidence type="ECO:0000256" key="1">
    <source>
        <dbReference type="SAM" id="Coils"/>
    </source>
</evidence>
<evidence type="ECO:0000313" key="3">
    <source>
        <dbReference type="Proteomes" id="UP000728032"/>
    </source>
</evidence>